<comment type="caution">
    <text evidence="1">The sequence shown here is derived from an EMBL/GenBank/DDBJ whole genome shotgun (WGS) entry which is preliminary data.</text>
</comment>
<sequence>MSNTRVNIGFIAACYCEFEAKYETEYDALIDSHTQPPIDSASTIDTHPRESIESSHANETFALPVHCYPSFAIKTQPQTSIGYHYGDTISRQGDYSIGSWADDSRHESFVVNTELPEMRSDEDPEGQALAMDGGILNISKEDIAEIIAMNESINFLDTQNRVEDPPSIDKADVPSINGQFEFRLRALHQNMKRKPHLEMRNEYREISTVPEQDTYSKSEVDELVKHNYRAMKTTDDYHSTRLNDIYYPFDNSINWLTTHTDEMKQNIAMIQEQHAVGA</sequence>
<proteinExistence type="predicted"/>
<organism evidence="1 2">
    <name type="scientific">Brassica cretica</name>
    <name type="common">Mustard</name>
    <dbReference type="NCBI Taxonomy" id="69181"/>
    <lineage>
        <taxon>Eukaryota</taxon>
        <taxon>Viridiplantae</taxon>
        <taxon>Streptophyta</taxon>
        <taxon>Embryophyta</taxon>
        <taxon>Tracheophyta</taxon>
        <taxon>Spermatophyta</taxon>
        <taxon>Magnoliopsida</taxon>
        <taxon>eudicotyledons</taxon>
        <taxon>Gunneridae</taxon>
        <taxon>Pentapetalae</taxon>
        <taxon>rosids</taxon>
        <taxon>malvids</taxon>
        <taxon>Brassicales</taxon>
        <taxon>Brassicaceae</taxon>
        <taxon>Brassiceae</taxon>
        <taxon>Brassica</taxon>
    </lineage>
</organism>
<evidence type="ECO:0000313" key="1">
    <source>
        <dbReference type="EMBL" id="KAF3576750.1"/>
    </source>
</evidence>
<dbReference type="Proteomes" id="UP000266723">
    <property type="component" value="Unassembled WGS sequence"/>
</dbReference>
<gene>
    <name evidence="1" type="ORF">DY000_02031423</name>
</gene>
<accession>A0ABQ7DI25</accession>
<dbReference type="EMBL" id="QGKV02000649">
    <property type="protein sequence ID" value="KAF3576750.1"/>
    <property type="molecule type" value="Genomic_DNA"/>
</dbReference>
<protein>
    <submittedName>
        <fullName evidence="1">Uncharacterized protein</fullName>
    </submittedName>
</protein>
<name>A0ABQ7DI25_BRACR</name>
<keyword evidence="2" id="KW-1185">Reference proteome</keyword>
<evidence type="ECO:0000313" key="2">
    <source>
        <dbReference type="Proteomes" id="UP000266723"/>
    </source>
</evidence>
<reference evidence="1 2" key="1">
    <citation type="journal article" date="2020" name="BMC Genomics">
        <title>Intraspecific diversification of the crop wild relative Brassica cretica Lam. using demographic model selection.</title>
        <authorList>
            <person name="Kioukis A."/>
            <person name="Michalopoulou V.A."/>
            <person name="Briers L."/>
            <person name="Pirintsos S."/>
            <person name="Studholme D.J."/>
            <person name="Pavlidis P."/>
            <person name="Sarris P.F."/>
        </authorList>
    </citation>
    <scope>NUCLEOTIDE SEQUENCE [LARGE SCALE GENOMIC DNA]</scope>
    <source>
        <strain evidence="2">cv. PFS-1207/04</strain>
    </source>
</reference>